<dbReference type="CDD" id="cd00082">
    <property type="entry name" value="HisKA"/>
    <property type="match status" value="1"/>
</dbReference>
<dbReference type="Pfam" id="PF00512">
    <property type="entry name" value="HisKA"/>
    <property type="match status" value="1"/>
</dbReference>
<dbReference type="InterPro" id="IPR036890">
    <property type="entry name" value="HATPase_C_sf"/>
</dbReference>
<evidence type="ECO:0000256" key="5">
    <source>
        <dbReference type="ARBA" id="ARBA00022741"/>
    </source>
</evidence>
<dbReference type="InterPro" id="IPR003661">
    <property type="entry name" value="HisK_dim/P_dom"/>
</dbReference>
<evidence type="ECO:0000259" key="9">
    <source>
        <dbReference type="PROSITE" id="PS50109"/>
    </source>
</evidence>
<dbReference type="SMART" id="SM00387">
    <property type="entry name" value="HATPase_c"/>
    <property type="match status" value="1"/>
</dbReference>
<dbReference type="InterPro" id="IPR005467">
    <property type="entry name" value="His_kinase_dom"/>
</dbReference>
<dbReference type="Proteomes" id="UP000537131">
    <property type="component" value="Unassembled WGS sequence"/>
</dbReference>
<dbReference type="SUPFAM" id="SSF55874">
    <property type="entry name" value="ATPase domain of HSP90 chaperone/DNA topoisomerase II/histidine kinase"/>
    <property type="match status" value="1"/>
</dbReference>
<dbReference type="PANTHER" id="PTHR43547">
    <property type="entry name" value="TWO-COMPONENT HISTIDINE KINASE"/>
    <property type="match status" value="1"/>
</dbReference>
<dbReference type="FunFam" id="1.10.287.130:FF:000001">
    <property type="entry name" value="Two-component sensor histidine kinase"/>
    <property type="match status" value="1"/>
</dbReference>
<feature type="domain" description="Histidine kinase" evidence="9">
    <location>
        <begin position="14"/>
        <end position="234"/>
    </location>
</feature>
<dbReference type="Gene3D" id="3.30.565.10">
    <property type="entry name" value="Histidine kinase-like ATPase, C-terminal domain"/>
    <property type="match status" value="1"/>
</dbReference>
<evidence type="ECO:0000256" key="8">
    <source>
        <dbReference type="ARBA" id="ARBA00023012"/>
    </source>
</evidence>
<evidence type="ECO:0000256" key="2">
    <source>
        <dbReference type="ARBA" id="ARBA00012438"/>
    </source>
</evidence>
<dbReference type="InterPro" id="IPR004358">
    <property type="entry name" value="Sig_transdc_His_kin-like_C"/>
</dbReference>
<evidence type="ECO:0000313" key="10">
    <source>
        <dbReference type="EMBL" id="NMM64642.1"/>
    </source>
</evidence>
<dbReference type="InterPro" id="IPR036097">
    <property type="entry name" value="HisK_dim/P_sf"/>
</dbReference>
<evidence type="ECO:0000256" key="7">
    <source>
        <dbReference type="ARBA" id="ARBA00022840"/>
    </source>
</evidence>
<dbReference type="PRINTS" id="PR00344">
    <property type="entry name" value="BCTRLSENSOR"/>
</dbReference>
<proteinExistence type="predicted"/>
<name>A0A7Y0EJP9_9CLOT</name>
<dbReference type="InterPro" id="IPR003594">
    <property type="entry name" value="HATPase_dom"/>
</dbReference>
<organism evidence="10 11">
    <name type="scientific">Clostridium muellerianum</name>
    <dbReference type="NCBI Taxonomy" id="2716538"/>
    <lineage>
        <taxon>Bacteria</taxon>
        <taxon>Bacillati</taxon>
        <taxon>Bacillota</taxon>
        <taxon>Clostridia</taxon>
        <taxon>Eubacteriales</taxon>
        <taxon>Clostridiaceae</taxon>
        <taxon>Clostridium</taxon>
    </lineage>
</organism>
<evidence type="ECO:0000256" key="4">
    <source>
        <dbReference type="ARBA" id="ARBA00022679"/>
    </source>
</evidence>
<keyword evidence="5" id="KW-0547">Nucleotide-binding</keyword>
<dbReference type="FunFam" id="3.30.565.10:FF:000037">
    <property type="entry name" value="Hybrid sensor histidine kinase/response regulator"/>
    <property type="match status" value="1"/>
</dbReference>
<keyword evidence="7" id="KW-0067">ATP-binding</keyword>
<dbReference type="PROSITE" id="PS50109">
    <property type="entry name" value="HIS_KIN"/>
    <property type="match status" value="1"/>
</dbReference>
<reference evidence="10 11" key="1">
    <citation type="submission" date="2020-06" db="EMBL/GenBank/DDBJ databases">
        <title>Complete Genome Sequence of Clostridium muelleri sp. nov. P21T, an Acid-Alcohol Producing Acetogen Isolated from Old Hay.</title>
        <authorList>
            <person name="Duncan K.E."/>
            <person name="Tanner R.S."/>
        </authorList>
    </citation>
    <scope>NUCLEOTIDE SEQUENCE [LARGE SCALE GENOMIC DNA]</scope>
    <source>
        <strain evidence="10 11">P21</strain>
    </source>
</reference>
<evidence type="ECO:0000313" key="11">
    <source>
        <dbReference type="Proteomes" id="UP000537131"/>
    </source>
</evidence>
<keyword evidence="4" id="KW-0808">Transferase</keyword>
<dbReference type="SMART" id="SM00388">
    <property type="entry name" value="HisKA"/>
    <property type="match status" value="1"/>
</dbReference>
<evidence type="ECO:0000256" key="3">
    <source>
        <dbReference type="ARBA" id="ARBA00022553"/>
    </source>
</evidence>
<accession>A0A7Y0EJP9</accession>
<dbReference type="GO" id="GO:0000155">
    <property type="term" value="F:phosphorelay sensor kinase activity"/>
    <property type="evidence" value="ECO:0007669"/>
    <property type="project" value="InterPro"/>
</dbReference>
<dbReference type="AlphaFoldDB" id="A0A7Y0EJP9"/>
<dbReference type="Gene3D" id="1.10.287.130">
    <property type="match status" value="1"/>
</dbReference>
<comment type="catalytic activity">
    <reaction evidence="1">
        <text>ATP + protein L-histidine = ADP + protein N-phospho-L-histidine.</text>
        <dbReference type="EC" id="2.7.13.3"/>
    </reaction>
</comment>
<protein>
    <recommendedName>
        <fullName evidence="2">histidine kinase</fullName>
        <ecNumber evidence="2">2.7.13.3</ecNumber>
    </recommendedName>
</protein>
<dbReference type="EMBL" id="JABBNI010000047">
    <property type="protein sequence ID" value="NMM64642.1"/>
    <property type="molecule type" value="Genomic_DNA"/>
</dbReference>
<keyword evidence="8" id="KW-0902">Two-component regulatory system</keyword>
<dbReference type="CDD" id="cd16922">
    <property type="entry name" value="HATPase_EvgS-ArcB-TorS-like"/>
    <property type="match status" value="1"/>
</dbReference>
<comment type="caution">
    <text evidence="10">The sequence shown here is derived from an EMBL/GenBank/DDBJ whole genome shotgun (WGS) entry which is preliminary data.</text>
</comment>
<dbReference type="SUPFAM" id="SSF47384">
    <property type="entry name" value="Homodimeric domain of signal transducing histidine kinase"/>
    <property type="match status" value="1"/>
</dbReference>
<keyword evidence="11" id="KW-1185">Reference proteome</keyword>
<dbReference type="RefSeq" id="WP_169299229.1">
    <property type="nucleotide sequence ID" value="NZ_JABBNI010000047.1"/>
</dbReference>
<dbReference type="Pfam" id="PF02518">
    <property type="entry name" value="HATPase_c"/>
    <property type="match status" value="1"/>
</dbReference>
<sequence>MQEIDKLRTEFFANISHELRTPLNIIISALQVIKSFNNCSYTKDRSFKYLKSIKQNSFRLLRLINNLIDLTKIDGGYFKIHPTNHNIVSIVEDITLSVAEYAENKSLTLTFDTNTEERIMSCDADKIERIMMNLISNAIKFTDPGGHIFISLLDKTDHVIISVKDTGIGIPKSDLDIIFERFRQVNKSSERNYVGSGIGLSLVKSLVELHGGNISVNSTYGEGTEFIINLPVTINPNSTVSKEDTDFSKNNIQKINIEFSDIYPR</sequence>
<keyword evidence="6 10" id="KW-0418">Kinase</keyword>
<evidence type="ECO:0000256" key="1">
    <source>
        <dbReference type="ARBA" id="ARBA00000085"/>
    </source>
</evidence>
<keyword evidence="3" id="KW-0597">Phosphoprotein</keyword>
<dbReference type="EC" id="2.7.13.3" evidence="2"/>
<evidence type="ECO:0000256" key="6">
    <source>
        <dbReference type="ARBA" id="ARBA00022777"/>
    </source>
</evidence>
<gene>
    <name evidence="10" type="ORF">HBE96_18710</name>
</gene>
<dbReference type="GO" id="GO:0005524">
    <property type="term" value="F:ATP binding"/>
    <property type="evidence" value="ECO:0007669"/>
    <property type="project" value="UniProtKB-KW"/>
</dbReference>
<dbReference type="PANTHER" id="PTHR43547:SF2">
    <property type="entry name" value="HYBRID SIGNAL TRANSDUCTION HISTIDINE KINASE C"/>
    <property type="match status" value="1"/>
</dbReference>